<dbReference type="InterPro" id="IPR036388">
    <property type="entry name" value="WH-like_DNA-bd_sf"/>
</dbReference>
<dbReference type="InterPro" id="IPR000792">
    <property type="entry name" value="Tscrpt_reg_LuxR_C"/>
</dbReference>
<organism evidence="5 6">
    <name type="scientific">Paenibacillus filicis</name>
    <dbReference type="NCBI Taxonomy" id="669464"/>
    <lineage>
        <taxon>Bacteria</taxon>
        <taxon>Bacillati</taxon>
        <taxon>Bacillota</taxon>
        <taxon>Bacilli</taxon>
        <taxon>Bacillales</taxon>
        <taxon>Paenibacillaceae</taxon>
        <taxon>Paenibacillus</taxon>
    </lineage>
</organism>
<evidence type="ECO:0000256" key="1">
    <source>
        <dbReference type="ARBA" id="ARBA00023015"/>
    </source>
</evidence>
<feature type="domain" description="HTH luxR-type" evidence="4">
    <location>
        <begin position="29"/>
        <end position="94"/>
    </location>
</feature>
<dbReference type="PANTHER" id="PTHR44688">
    <property type="entry name" value="DNA-BINDING TRANSCRIPTIONAL ACTIVATOR DEVR_DOSR"/>
    <property type="match status" value="1"/>
</dbReference>
<protein>
    <submittedName>
        <fullName evidence="5">LuxR C-terminal-related transcriptional regulator</fullName>
    </submittedName>
</protein>
<keyword evidence="2" id="KW-0238">DNA-binding</keyword>
<evidence type="ECO:0000313" key="5">
    <source>
        <dbReference type="EMBL" id="MEK8127927.1"/>
    </source>
</evidence>
<gene>
    <name evidence="5" type="ORF">WMW72_08450</name>
</gene>
<name>A0ABU9DGC9_9BACL</name>
<dbReference type="EMBL" id="JBBPCC010000004">
    <property type="protein sequence ID" value="MEK8127927.1"/>
    <property type="molecule type" value="Genomic_DNA"/>
</dbReference>
<dbReference type="SUPFAM" id="SSF46894">
    <property type="entry name" value="C-terminal effector domain of the bipartite response regulators"/>
    <property type="match status" value="1"/>
</dbReference>
<dbReference type="CDD" id="cd06170">
    <property type="entry name" value="LuxR_C_like"/>
    <property type="match status" value="1"/>
</dbReference>
<dbReference type="PANTHER" id="PTHR44688:SF16">
    <property type="entry name" value="DNA-BINDING TRANSCRIPTIONAL ACTIVATOR DEVR_DOSR"/>
    <property type="match status" value="1"/>
</dbReference>
<evidence type="ECO:0000256" key="3">
    <source>
        <dbReference type="ARBA" id="ARBA00023163"/>
    </source>
</evidence>
<dbReference type="RefSeq" id="WP_341414990.1">
    <property type="nucleotide sequence ID" value="NZ_JBBPCC010000004.1"/>
</dbReference>
<dbReference type="PROSITE" id="PS50043">
    <property type="entry name" value="HTH_LUXR_2"/>
    <property type="match status" value="1"/>
</dbReference>
<proteinExistence type="predicted"/>
<dbReference type="PRINTS" id="PR00038">
    <property type="entry name" value="HTHLUXR"/>
</dbReference>
<reference evidence="5 6" key="1">
    <citation type="submission" date="2024-04" db="EMBL/GenBank/DDBJ databases">
        <title>draft genome sequnece of Paenibacillus filicis.</title>
        <authorList>
            <person name="Kim D.-U."/>
        </authorList>
    </citation>
    <scope>NUCLEOTIDE SEQUENCE [LARGE SCALE GENOMIC DNA]</scope>
    <source>
        <strain evidence="5 6">KACC14197</strain>
    </source>
</reference>
<dbReference type="Pfam" id="PF00196">
    <property type="entry name" value="GerE"/>
    <property type="match status" value="1"/>
</dbReference>
<keyword evidence="3" id="KW-0804">Transcription</keyword>
<evidence type="ECO:0000259" key="4">
    <source>
        <dbReference type="PROSITE" id="PS50043"/>
    </source>
</evidence>
<dbReference type="InterPro" id="IPR016032">
    <property type="entry name" value="Sig_transdc_resp-reg_C-effctor"/>
</dbReference>
<sequence>MSKQSTYAQIINAIKQSMLGHVLVPEKLLAKPLDPLTPTEREILRRIASEQKNKEIAKELAMSQRTVESHMTSMNQKLGVKTRIGAVAKGYEMGLLGPVSEGRSSDRDDFRM</sequence>
<comment type="caution">
    <text evidence="5">The sequence shown here is derived from an EMBL/GenBank/DDBJ whole genome shotgun (WGS) entry which is preliminary data.</text>
</comment>
<evidence type="ECO:0000256" key="2">
    <source>
        <dbReference type="ARBA" id="ARBA00023125"/>
    </source>
</evidence>
<accession>A0ABU9DGC9</accession>
<dbReference type="SMART" id="SM00421">
    <property type="entry name" value="HTH_LUXR"/>
    <property type="match status" value="1"/>
</dbReference>
<dbReference type="Gene3D" id="1.10.10.10">
    <property type="entry name" value="Winged helix-like DNA-binding domain superfamily/Winged helix DNA-binding domain"/>
    <property type="match status" value="1"/>
</dbReference>
<keyword evidence="6" id="KW-1185">Reference proteome</keyword>
<evidence type="ECO:0000313" key="6">
    <source>
        <dbReference type="Proteomes" id="UP001469365"/>
    </source>
</evidence>
<dbReference type="Proteomes" id="UP001469365">
    <property type="component" value="Unassembled WGS sequence"/>
</dbReference>
<keyword evidence="1" id="KW-0805">Transcription regulation</keyword>